<comment type="caution">
    <text evidence="1">The sequence shown here is derived from an EMBL/GenBank/DDBJ whole genome shotgun (WGS) entry which is preliminary data.</text>
</comment>
<sequence length="61" mass="6928">MIKSSTDCVYCNAAVIRVDGRWEHLVVDDLAEDGYYTVITCDPLLFEDRRHRVATPKVASL</sequence>
<name>A0A917U3G6_9ACTN</name>
<evidence type="ECO:0000313" key="1">
    <source>
        <dbReference type="EMBL" id="GGM52287.1"/>
    </source>
</evidence>
<dbReference type="AlphaFoldDB" id="A0A917U3G6"/>
<gene>
    <name evidence="1" type="ORF">GCM10007977_062340</name>
</gene>
<dbReference type="RefSeq" id="WP_190253548.1">
    <property type="nucleotide sequence ID" value="NZ_BMPI01000035.1"/>
</dbReference>
<reference evidence="1" key="2">
    <citation type="submission" date="2020-09" db="EMBL/GenBank/DDBJ databases">
        <authorList>
            <person name="Sun Q."/>
            <person name="Ohkuma M."/>
        </authorList>
    </citation>
    <scope>NUCLEOTIDE SEQUENCE</scope>
    <source>
        <strain evidence="1">JCM 19831</strain>
    </source>
</reference>
<protein>
    <submittedName>
        <fullName evidence="1">Uncharacterized protein</fullName>
    </submittedName>
</protein>
<reference evidence="1" key="1">
    <citation type="journal article" date="2014" name="Int. J. Syst. Evol. Microbiol.">
        <title>Complete genome sequence of Corynebacterium casei LMG S-19264T (=DSM 44701T), isolated from a smear-ripened cheese.</title>
        <authorList>
            <consortium name="US DOE Joint Genome Institute (JGI-PGF)"/>
            <person name="Walter F."/>
            <person name="Albersmeier A."/>
            <person name="Kalinowski J."/>
            <person name="Ruckert C."/>
        </authorList>
    </citation>
    <scope>NUCLEOTIDE SEQUENCE</scope>
    <source>
        <strain evidence="1">JCM 19831</strain>
    </source>
</reference>
<proteinExistence type="predicted"/>
<accession>A0A917U3G6</accession>
<evidence type="ECO:0000313" key="2">
    <source>
        <dbReference type="Proteomes" id="UP000642070"/>
    </source>
</evidence>
<dbReference type="EMBL" id="BMPI01000035">
    <property type="protein sequence ID" value="GGM52287.1"/>
    <property type="molecule type" value="Genomic_DNA"/>
</dbReference>
<keyword evidence="2" id="KW-1185">Reference proteome</keyword>
<organism evidence="1 2">
    <name type="scientific">Dactylosporangium sucinum</name>
    <dbReference type="NCBI Taxonomy" id="1424081"/>
    <lineage>
        <taxon>Bacteria</taxon>
        <taxon>Bacillati</taxon>
        <taxon>Actinomycetota</taxon>
        <taxon>Actinomycetes</taxon>
        <taxon>Micromonosporales</taxon>
        <taxon>Micromonosporaceae</taxon>
        <taxon>Dactylosporangium</taxon>
    </lineage>
</organism>
<dbReference type="Proteomes" id="UP000642070">
    <property type="component" value="Unassembled WGS sequence"/>
</dbReference>